<reference evidence="2 3" key="2">
    <citation type="submission" date="2018-11" db="EMBL/GenBank/DDBJ databases">
        <authorList>
            <consortium name="Pathogen Informatics"/>
        </authorList>
    </citation>
    <scope>NUCLEOTIDE SEQUENCE [LARGE SCALE GENOMIC DNA]</scope>
    <source>
        <strain evidence="2 3">Egypt</strain>
    </source>
</reference>
<keyword evidence="1" id="KW-0812">Transmembrane</keyword>
<reference evidence="4" key="1">
    <citation type="submission" date="2016-06" db="UniProtKB">
        <authorList>
            <consortium name="WormBaseParasite"/>
        </authorList>
    </citation>
    <scope>IDENTIFICATION</scope>
</reference>
<evidence type="ECO:0000313" key="4">
    <source>
        <dbReference type="WBParaSite" id="ECPE_0000655701-mRNA-1"/>
    </source>
</evidence>
<accession>A0A183AHV9</accession>
<dbReference type="WBParaSite" id="ECPE_0000655701-mRNA-1">
    <property type="protein sequence ID" value="ECPE_0000655701-mRNA-1"/>
    <property type="gene ID" value="ECPE_0000655701"/>
</dbReference>
<feature type="transmembrane region" description="Helical" evidence="1">
    <location>
        <begin position="21"/>
        <end position="43"/>
    </location>
</feature>
<evidence type="ECO:0000313" key="2">
    <source>
        <dbReference type="EMBL" id="VDP78640.1"/>
    </source>
</evidence>
<organism evidence="4">
    <name type="scientific">Echinostoma caproni</name>
    <dbReference type="NCBI Taxonomy" id="27848"/>
    <lineage>
        <taxon>Eukaryota</taxon>
        <taxon>Metazoa</taxon>
        <taxon>Spiralia</taxon>
        <taxon>Lophotrochozoa</taxon>
        <taxon>Platyhelminthes</taxon>
        <taxon>Trematoda</taxon>
        <taxon>Digenea</taxon>
        <taxon>Plagiorchiida</taxon>
        <taxon>Echinostomata</taxon>
        <taxon>Echinostomatoidea</taxon>
        <taxon>Echinostomatidae</taxon>
        <taxon>Echinostoma</taxon>
    </lineage>
</organism>
<evidence type="ECO:0000313" key="3">
    <source>
        <dbReference type="Proteomes" id="UP000272942"/>
    </source>
</evidence>
<dbReference type="Proteomes" id="UP000272942">
    <property type="component" value="Unassembled WGS sequence"/>
</dbReference>
<keyword evidence="1" id="KW-0472">Membrane</keyword>
<keyword evidence="3" id="KW-1185">Reference proteome</keyword>
<protein>
    <submittedName>
        <fullName evidence="4">Integral membrane protein 2</fullName>
    </submittedName>
</protein>
<dbReference type="EMBL" id="UZAN01043555">
    <property type="protein sequence ID" value="VDP78640.1"/>
    <property type="molecule type" value="Genomic_DNA"/>
</dbReference>
<sequence>MTRSGPYGAKSKRKRPKRCTLGIYHTGSVILFIGIIVAIVGVATSRLFHVYVYDHRKPARFLHVHIPVGLFSQDAEVTWLSLAQDKLPYGLELNDLQQLGGSSEGYNRLWGK</sequence>
<proteinExistence type="predicted"/>
<name>A0A183AHV9_9TREM</name>
<dbReference type="AlphaFoldDB" id="A0A183AHV9"/>
<gene>
    <name evidence="2" type="ORF">ECPE_LOCUS6544</name>
</gene>
<dbReference type="OrthoDB" id="6256092at2759"/>
<evidence type="ECO:0000256" key="1">
    <source>
        <dbReference type="SAM" id="Phobius"/>
    </source>
</evidence>
<keyword evidence="1" id="KW-1133">Transmembrane helix</keyword>